<dbReference type="InterPro" id="IPR027385">
    <property type="entry name" value="Beta-barrel_OMP"/>
</dbReference>
<feature type="signal peptide" evidence="5">
    <location>
        <begin position="1"/>
        <end position="22"/>
    </location>
</feature>
<reference evidence="7" key="1">
    <citation type="submission" date="2022-10" db="EMBL/GenBank/DDBJ databases">
        <title>Roseovarius pelagicus sp. nov., isolated from Arctic seawater.</title>
        <authorList>
            <person name="Hong Y.W."/>
            <person name="Hwang C.Y."/>
        </authorList>
    </citation>
    <scope>NUCLEOTIDE SEQUENCE</scope>
    <source>
        <strain evidence="7">HL-MP18</strain>
    </source>
</reference>
<evidence type="ECO:0000256" key="3">
    <source>
        <dbReference type="ARBA" id="ARBA00023136"/>
    </source>
</evidence>
<keyword evidence="3" id="KW-0472">Membrane</keyword>
<dbReference type="InterPro" id="IPR051692">
    <property type="entry name" value="OMP-like"/>
</dbReference>
<proteinExistence type="inferred from homology"/>
<evidence type="ECO:0000313" key="8">
    <source>
        <dbReference type="Proteomes" id="UP001064087"/>
    </source>
</evidence>
<keyword evidence="2 5" id="KW-0732">Signal</keyword>
<keyword evidence="8" id="KW-1185">Reference proteome</keyword>
<dbReference type="PANTHER" id="PTHR34001">
    <property type="entry name" value="BLL7405 PROTEIN"/>
    <property type="match status" value="1"/>
</dbReference>
<evidence type="ECO:0000259" key="6">
    <source>
        <dbReference type="Pfam" id="PF13505"/>
    </source>
</evidence>
<dbReference type="RefSeq" id="WP_165192400.1">
    <property type="nucleotide sequence ID" value="NZ_CP106738.1"/>
</dbReference>
<feature type="chain" id="PRO_5046132975" evidence="5">
    <location>
        <begin position="23"/>
        <end position="202"/>
    </location>
</feature>
<dbReference type="Proteomes" id="UP001064087">
    <property type="component" value="Chromosome"/>
</dbReference>
<dbReference type="EMBL" id="CP106738">
    <property type="protein sequence ID" value="UXX83483.1"/>
    <property type="molecule type" value="Genomic_DNA"/>
</dbReference>
<dbReference type="PANTHER" id="PTHR34001:SF3">
    <property type="entry name" value="BLL7405 PROTEIN"/>
    <property type="match status" value="1"/>
</dbReference>
<protein>
    <submittedName>
        <fullName evidence="7">Outer membrane beta-barrel protein</fullName>
    </submittedName>
</protein>
<comment type="subcellular location">
    <subcellularLocation>
        <location evidence="1">Membrane</location>
    </subcellularLocation>
</comment>
<name>A0ABY6DBK1_9RHOB</name>
<evidence type="ECO:0000313" key="7">
    <source>
        <dbReference type="EMBL" id="UXX83483.1"/>
    </source>
</evidence>
<dbReference type="Gene3D" id="2.40.160.20">
    <property type="match status" value="1"/>
</dbReference>
<evidence type="ECO:0000256" key="4">
    <source>
        <dbReference type="ARBA" id="ARBA00038306"/>
    </source>
</evidence>
<dbReference type="Pfam" id="PF13505">
    <property type="entry name" value="OMP_b-brl"/>
    <property type="match status" value="1"/>
</dbReference>
<evidence type="ECO:0000256" key="1">
    <source>
        <dbReference type="ARBA" id="ARBA00004370"/>
    </source>
</evidence>
<evidence type="ECO:0000256" key="2">
    <source>
        <dbReference type="ARBA" id="ARBA00022729"/>
    </source>
</evidence>
<gene>
    <name evidence="7" type="ORF">N7U68_02020</name>
</gene>
<sequence length="202" mass="21383">MFRRLAFACILLPFFAAGGALAQSTSQDWNGPYVGLHLGGAYAGFTNRVPTMPGPTQDAGTFLGGVQLGYNWQQGNTVFGAEVDYSLMELRGSSPGGSFEENSMGSLRFRAGQVLGETLFFGSLGVAWTEKKTSLTGLGSTTDYEPGLMIGGGAERWLGENLTGRIEAYYVDVPKSRQNVGGVTTSGGSQNGVFRAGLNLHF</sequence>
<dbReference type="SUPFAM" id="SSF56925">
    <property type="entry name" value="OMPA-like"/>
    <property type="match status" value="1"/>
</dbReference>
<evidence type="ECO:0000256" key="5">
    <source>
        <dbReference type="SAM" id="SignalP"/>
    </source>
</evidence>
<comment type="similarity">
    <text evidence="4">Belongs to the Omp25/RopB family.</text>
</comment>
<feature type="domain" description="Outer membrane protein beta-barrel" evidence="6">
    <location>
        <begin position="9"/>
        <end position="202"/>
    </location>
</feature>
<organism evidence="7 8">
    <name type="scientific">Roseovarius pelagicus</name>
    <dbReference type="NCBI Taxonomy" id="2980108"/>
    <lineage>
        <taxon>Bacteria</taxon>
        <taxon>Pseudomonadati</taxon>
        <taxon>Pseudomonadota</taxon>
        <taxon>Alphaproteobacteria</taxon>
        <taxon>Rhodobacterales</taxon>
        <taxon>Roseobacteraceae</taxon>
        <taxon>Roseovarius</taxon>
    </lineage>
</organism>
<accession>A0ABY6DBK1</accession>
<dbReference type="InterPro" id="IPR011250">
    <property type="entry name" value="OMP/PagP_B-barrel"/>
</dbReference>